<dbReference type="InterPro" id="IPR059050">
    <property type="entry name" value="Rv3660c_N"/>
</dbReference>
<feature type="domain" description="Rv3660c-like CheY-like N-terminal" evidence="1">
    <location>
        <begin position="8"/>
        <end position="116"/>
    </location>
</feature>
<dbReference type="InterPro" id="IPR017746">
    <property type="entry name" value="Cellulose_synthase_operon_BcsQ"/>
</dbReference>
<proteinExistence type="predicted"/>
<name>A0A7W3LMA5_ACTNM</name>
<dbReference type="InterPro" id="IPR027417">
    <property type="entry name" value="P-loop_NTPase"/>
</dbReference>
<evidence type="ECO:0000313" key="3">
    <source>
        <dbReference type="Proteomes" id="UP000572680"/>
    </source>
</evidence>
<protein>
    <submittedName>
        <fullName evidence="2">Secretion/DNA translocation related CpaE-like protein</fullName>
    </submittedName>
</protein>
<accession>A0A7W3LMA5</accession>
<gene>
    <name evidence="2" type="ORF">HNR61_002253</name>
</gene>
<reference evidence="2 3" key="1">
    <citation type="submission" date="2020-08" db="EMBL/GenBank/DDBJ databases">
        <title>Genomic Encyclopedia of Type Strains, Phase IV (KMG-IV): sequencing the most valuable type-strain genomes for metagenomic binning, comparative biology and taxonomic classification.</title>
        <authorList>
            <person name="Goeker M."/>
        </authorList>
    </citation>
    <scope>NUCLEOTIDE SEQUENCE [LARGE SCALE GENOMIC DNA]</scope>
    <source>
        <strain evidence="2 3">DSM 44197</strain>
    </source>
</reference>
<dbReference type="Pfam" id="PF06564">
    <property type="entry name" value="CBP_BcsQ"/>
    <property type="match status" value="1"/>
</dbReference>
<dbReference type="Proteomes" id="UP000572680">
    <property type="component" value="Unassembled WGS sequence"/>
</dbReference>
<dbReference type="PANTHER" id="PTHR43384">
    <property type="entry name" value="SEPTUM SITE-DETERMINING PROTEIN MIND HOMOLOG, CHLOROPLASTIC-RELATED"/>
    <property type="match status" value="1"/>
</dbReference>
<dbReference type="GO" id="GO:0005829">
    <property type="term" value="C:cytosol"/>
    <property type="evidence" value="ECO:0007669"/>
    <property type="project" value="TreeGrafter"/>
</dbReference>
<dbReference type="AlphaFoldDB" id="A0A7W3LMA5"/>
<dbReference type="PANTHER" id="PTHR43384:SF11">
    <property type="entry name" value="SEPTUM SITE DETERMINING PROTEIN"/>
    <property type="match status" value="1"/>
</dbReference>
<dbReference type="Gene3D" id="3.40.50.300">
    <property type="entry name" value="P-loop containing nucleotide triphosphate hydrolases"/>
    <property type="match status" value="1"/>
</dbReference>
<dbReference type="NCBIfam" id="TIGR03815">
    <property type="entry name" value="CpaE_hom_Actino"/>
    <property type="match status" value="1"/>
</dbReference>
<dbReference type="InterPro" id="IPR022521">
    <property type="entry name" value="Rv3660c"/>
</dbReference>
<dbReference type="SUPFAM" id="SSF52540">
    <property type="entry name" value="P-loop containing nucleoside triphosphate hydrolases"/>
    <property type="match status" value="1"/>
</dbReference>
<dbReference type="GO" id="GO:0005524">
    <property type="term" value="F:ATP binding"/>
    <property type="evidence" value="ECO:0007669"/>
    <property type="project" value="TreeGrafter"/>
</dbReference>
<dbReference type="GO" id="GO:0009898">
    <property type="term" value="C:cytoplasmic side of plasma membrane"/>
    <property type="evidence" value="ECO:0007669"/>
    <property type="project" value="TreeGrafter"/>
</dbReference>
<organism evidence="2 3">
    <name type="scientific">Actinomadura namibiensis</name>
    <dbReference type="NCBI Taxonomy" id="182080"/>
    <lineage>
        <taxon>Bacteria</taxon>
        <taxon>Bacillati</taxon>
        <taxon>Actinomycetota</taxon>
        <taxon>Actinomycetes</taxon>
        <taxon>Streptosporangiales</taxon>
        <taxon>Thermomonosporaceae</taxon>
        <taxon>Actinomadura</taxon>
    </lineage>
</organism>
<dbReference type="GO" id="GO:0051782">
    <property type="term" value="P:negative regulation of cell division"/>
    <property type="evidence" value="ECO:0007669"/>
    <property type="project" value="TreeGrafter"/>
</dbReference>
<dbReference type="RefSeq" id="WP_182843017.1">
    <property type="nucleotide sequence ID" value="NZ_JACJIA010000002.1"/>
</dbReference>
<dbReference type="InterPro" id="IPR050625">
    <property type="entry name" value="ParA/MinD_ATPase"/>
</dbReference>
<dbReference type="Pfam" id="PF26563">
    <property type="entry name" value="Rv3660c_N"/>
    <property type="match status" value="1"/>
</dbReference>
<dbReference type="GO" id="GO:0016887">
    <property type="term" value="F:ATP hydrolysis activity"/>
    <property type="evidence" value="ECO:0007669"/>
    <property type="project" value="TreeGrafter"/>
</dbReference>
<dbReference type="EMBL" id="JACJIA010000002">
    <property type="protein sequence ID" value="MBA8950640.1"/>
    <property type="molecule type" value="Genomic_DNA"/>
</dbReference>
<sequence>MTCAATIVTGDAGLADDLLRLAAAAAARADVAHRAAQARTAWHRCPLILVGADLAEAVAAERLPRRSGIVLVTRADDLDDAYRRALRVGAQDLAVLPDEEDWLIEALAAAADPTAARATTVCVRGARGGAGTSVLAAALALTAAETGRRTLLVDGDPHGGGIDLLLGLEDTEGARWPDLATRRGRLSPALLREALPRLGDLSVLSWRDTGVPVQPEAVHAVLGAATRAFALVVVDVPKHPSDIGAAALALAEVGLLLVPTEVRAALAAATLRGAPADLRLVTTGPSPGGLTPELVAQSLDLPLAGALERDRRTSRAAEDGDLPRILRRGPLPTLCAHLLTTLTQTPARQAA</sequence>
<evidence type="ECO:0000259" key="1">
    <source>
        <dbReference type="Pfam" id="PF26563"/>
    </source>
</evidence>
<evidence type="ECO:0000313" key="2">
    <source>
        <dbReference type="EMBL" id="MBA8950640.1"/>
    </source>
</evidence>
<keyword evidence="3" id="KW-1185">Reference proteome</keyword>
<comment type="caution">
    <text evidence="2">The sequence shown here is derived from an EMBL/GenBank/DDBJ whole genome shotgun (WGS) entry which is preliminary data.</text>
</comment>